<dbReference type="AlphaFoldDB" id="A0A7S3QNU6"/>
<protein>
    <recommendedName>
        <fullName evidence="5">CW-type domain-containing protein</fullName>
    </recommendedName>
</protein>
<evidence type="ECO:0000313" key="6">
    <source>
        <dbReference type="EMBL" id="CAE0487876.1"/>
    </source>
</evidence>
<dbReference type="InterPro" id="IPR011124">
    <property type="entry name" value="Znf_CW"/>
</dbReference>
<feature type="compositionally biased region" description="Basic and acidic residues" evidence="4">
    <location>
        <begin position="136"/>
        <end position="146"/>
    </location>
</feature>
<reference evidence="6" key="1">
    <citation type="submission" date="2021-01" db="EMBL/GenBank/DDBJ databases">
        <authorList>
            <person name="Corre E."/>
            <person name="Pelletier E."/>
            <person name="Niang G."/>
            <person name="Scheremetjew M."/>
            <person name="Finn R."/>
            <person name="Kale V."/>
            <person name="Holt S."/>
            <person name="Cochrane G."/>
            <person name="Meng A."/>
            <person name="Brown T."/>
            <person name="Cohen L."/>
        </authorList>
    </citation>
    <scope>NUCLEOTIDE SEQUENCE</scope>
    <source>
        <strain evidence="6">CCMP1320</strain>
    </source>
</reference>
<dbReference type="PROSITE" id="PS51050">
    <property type="entry name" value="ZF_CW"/>
    <property type="match status" value="1"/>
</dbReference>
<feature type="region of interest" description="Disordered" evidence="4">
    <location>
        <begin position="136"/>
        <end position="159"/>
    </location>
</feature>
<dbReference type="GO" id="GO:0008270">
    <property type="term" value="F:zinc ion binding"/>
    <property type="evidence" value="ECO:0007669"/>
    <property type="project" value="UniProtKB-KW"/>
</dbReference>
<dbReference type="InterPro" id="IPR040843">
    <property type="entry name" value="RAMA"/>
</dbReference>
<dbReference type="EMBL" id="HBIP01005816">
    <property type="protein sequence ID" value="CAE0487876.1"/>
    <property type="molecule type" value="Transcribed_RNA"/>
</dbReference>
<feature type="domain" description="CW-type" evidence="5">
    <location>
        <begin position="186"/>
        <end position="240"/>
    </location>
</feature>
<evidence type="ECO:0000259" key="5">
    <source>
        <dbReference type="PROSITE" id="PS51050"/>
    </source>
</evidence>
<evidence type="ECO:0000256" key="2">
    <source>
        <dbReference type="ARBA" id="ARBA00022771"/>
    </source>
</evidence>
<keyword evidence="3" id="KW-0862">Zinc</keyword>
<sequence length="240" mass="25755">MDSKTGLPISLLSALKGLPYAFPGAGQPASQGVEAQDKNKNVTLKELLDAGLINPGEGNVTLSYRGVTYTANLLASGLIEFQGATFDTPDAFSLRAKQLQLPDRESDNGWRSVLVDGVVLEDVRYSYLKGKRETAKASSKVGEEKPNMAAGQGSDLPVLPSSLEVPPDSLVAEAAPEGAADAGAAEAAQQNWVQCSRCEAWRIVPDEFWPDVDAAGDEDWYCNEATWDVTQYEPYTPPCK</sequence>
<dbReference type="Pfam" id="PF18755">
    <property type="entry name" value="RAMA"/>
    <property type="match status" value="1"/>
</dbReference>
<keyword evidence="1" id="KW-0479">Metal-binding</keyword>
<keyword evidence="2" id="KW-0863">Zinc-finger</keyword>
<proteinExistence type="predicted"/>
<dbReference type="Gene3D" id="3.30.40.100">
    <property type="match status" value="1"/>
</dbReference>
<evidence type="ECO:0000256" key="3">
    <source>
        <dbReference type="ARBA" id="ARBA00022833"/>
    </source>
</evidence>
<organism evidence="6">
    <name type="scientific">Dunaliella tertiolecta</name>
    <name type="common">Green alga</name>
    <dbReference type="NCBI Taxonomy" id="3047"/>
    <lineage>
        <taxon>Eukaryota</taxon>
        <taxon>Viridiplantae</taxon>
        <taxon>Chlorophyta</taxon>
        <taxon>core chlorophytes</taxon>
        <taxon>Chlorophyceae</taxon>
        <taxon>CS clade</taxon>
        <taxon>Chlamydomonadales</taxon>
        <taxon>Dunaliellaceae</taxon>
        <taxon>Dunaliella</taxon>
    </lineage>
</organism>
<dbReference type="Pfam" id="PF07496">
    <property type="entry name" value="zf-CW"/>
    <property type="match status" value="1"/>
</dbReference>
<evidence type="ECO:0000256" key="1">
    <source>
        <dbReference type="ARBA" id="ARBA00022723"/>
    </source>
</evidence>
<gene>
    <name evidence="6" type="ORF">DTER00134_LOCUS2926</name>
</gene>
<evidence type="ECO:0000256" key="4">
    <source>
        <dbReference type="SAM" id="MobiDB-lite"/>
    </source>
</evidence>
<name>A0A7S3QNU6_DUNTE</name>
<accession>A0A7S3QNU6</accession>